<name>A0A172ZD59_9BACL</name>
<protein>
    <submittedName>
        <fullName evidence="2">HD family phosphohydrolase</fullName>
    </submittedName>
</protein>
<gene>
    <name evidence="2" type="ORF">AR543_02910</name>
</gene>
<dbReference type="Proteomes" id="UP000078148">
    <property type="component" value="Chromosome"/>
</dbReference>
<dbReference type="STRING" id="1616788.AR543_02910"/>
<dbReference type="SUPFAM" id="SSF109604">
    <property type="entry name" value="HD-domain/PDEase-like"/>
    <property type="match status" value="1"/>
</dbReference>
<dbReference type="PANTHER" id="PTHR43155">
    <property type="entry name" value="CYCLIC DI-GMP PHOSPHODIESTERASE PA4108-RELATED"/>
    <property type="match status" value="1"/>
</dbReference>
<keyword evidence="3" id="KW-1185">Reference proteome</keyword>
<sequence length="359" mass="40780">MSTLTINELKPGMKLNNDVFTARGNLLLPKGKVLMPRDLKILHAFMIDEIQNGIASTTAAPTTEMPLAESGIPAASRSALRIKFEKCYTEMVQATKQAFQSILAEELPIYKLRNQMEELLSYSREYNVLTFTPAYMKKEEYVYHNAVLTSLTSYRIAQWMNLPAKEWMQVAFAGLFHDIGNSKVDPDILHKPSQLTAQEHEEIQRHTLYGYELLKNVKGITDGVRIAALQHHEKVDGTGYPLRLHNSKIHVYARIVAVADIFHAMTLSKYYRQAQSPYLVLEQLDSEAFGKLDPMIVTTFVHKVTQFHNGTRVRLSNGMVGRIIFSDRDHPTRPLIAVGETIYNLMENRKLHIQAVIPG</sequence>
<dbReference type="PANTHER" id="PTHR43155:SF2">
    <property type="entry name" value="CYCLIC DI-GMP PHOSPHODIESTERASE PA4108"/>
    <property type="match status" value="1"/>
</dbReference>
<dbReference type="Gene3D" id="1.10.3210.10">
    <property type="entry name" value="Hypothetical protein af1432"/>
    <property type="match status" value="1"/>
</dbReference>
<dbReference type="OrthoDB" id="9759601at2"/>
<dbReference type="AlphaFoldDB" id="A0A172ZD59"/>
<dbReference type="CDD" id="cd00077">
    <property type="entry name" value="HDc"/>
    <property type="match status" value="1"/>
</dbReference>
<evidence type="ECO:0000313" key="2">
    <source>
        <dbReference type="EMBL" id="ANF95090.1"/>
    </source>
</evidence>
<feature type="domain" description="HD-GYP" evidence="1">
    <location>
        <begin position="120"/>
        <end position="316"/>
    </location>
</feature>
<reference evidence="2 3" key="2">
    <citation type="journal article" date="2016" name="Int. J. Syst. Evol. Microbiol.">
        <title>Paenibacillus bovis sp. nov., isolated from raw yak (Bos grunniens) milk.</title>
        <authorList>
            <person name="Gao C."/>
            <person name="Han J."/>
            <person name="Liu Z."/>
            <person name="Xu X."/>
            <person name="Hang F."/>
            <person name="Wu Z."/>
        </authorList>
    </citation>
    <scope>NUCLEOTIDE SEQUENCE [LARGE SCALE GENOMIC DNA]</scope>
    <source>
        <strain evidence="2 3">BD3526</strain>
    </source>
</reference>
<dbReference type="PROSITE" id="PS51832">
    <property type="entry name" value="HD_GYP"/>
    <property type="match status" value="1"/>
</dbReference>
<evidence type="ECO:0000313" key="3">
    <source>
        <dbReference type="Proteomes" id="UP000078148"/>
    </source>
</evidence>
<dbReference type="EMBL" id="CP013023">
    <property type="protein sequence ID" value="ANF95090.1"/>
    <property type="molecule type" value="Genomic_DNA"/>
</dbReference>
<dbReference type="InterPro" id="IPR037522">
    <property type="entry name" value="HD_GYP_dom"/>
</dbReference>
<accession>A0A172ZD59</accession>
<organism evidence="2 3">
    <name type="scientific">Paenibacillus bovis</name>
    <dbReference type="NCBI Taxonomy" id="1616788"/>
    <lineage>
        <taxon>Bacteria</taxon>
        <taxon>Bacillati</taxon>
        <taxon>Bacillota</taxon>
        <taxon>Bacilli</taxon>
        <taxon>Bacillales</taxon>
        <taxon>Paenibacillaceae</taxon>
        <taxon>Paenibacillus</taxon>
    </lineage>
</organism>
<dbReference type="GO" id="GO:0016787">
    <property type="term" value="F:hydrolase activity"/>
    <property type="evidence" value="ECO:0007669"/>
    <property type="project" value="UniProtKB-KW"/>
</dbReference>
<proteinExistence type="predicted"/>
<dbReference type="KEGG" id="pbv:AR543_02910"/>
<reference evidence="3" key="1">
    <citation type="submission" date="2015-10" db="EMBL/GenBank/DDBJ databases">
        <title>Genome of Paenibacillus bovis sp. nov.</title>
        <authorList>
            <person name="Wu Z."/>
            <person name="Gao C."/>
            <person name="Liu Z."/>
            <person name="Zheng H."/>
        </authorList>
    </citation>
    <scope>NUCLEOTIDE SEQUENCE [LARGE SCALE GENOMIC DNA]</scope>
    <source>
        <strain evidence="3">BD3526</strain>
    </source>
</reference>
<dbReference type="RefSeq" id="WP_060531703.1">
    <property type="nucleotide sequence ID" value="NZ_CP013023.1"/>
</dbReference>
<dbReference type="InterPro" id="IPR003607">
    <property type="entry name" value="HD/PDEase_dom"/>
</dbReference>
<keyword evidence="2" id="KW-0378">Hydrolase</keyword>
<evidence type="ECO:0000259" key="1">
    <source>
        <dbReference type="PROSITE" id="PS51832"/>
    </source>
</evidence>
<dbReference type="Pfam" id="PF13487">
    <property type="entry name" value="HD_5"/>
    <property type="match status" value="1"/>
</dbReference>
<dbReference type="SMART" id="SM00471">
    <property type="entry name" value="HDc"/>
    <property type="match status" value="1"/>
</dbReference>